<dbReference type="Proteomes" id="UP000179230">
    <property type="component" value="Unassembled WGS sequence"/>
</dbReference>
<evidence type="ECO:0000313" key="3">
    <source>
        <dbReference type="Proteomes" id="UP000179230"/>
    </source>
</evidence>
<dbReference type="EMBL" id="MFMT01000020">
    <property type="protein sequence ID" value="OGG88458.1"/>
    <property type="molecule type" value="Genomic_DNA"/>
</dbReference>
<comment type="caution">
    <text evidence="2">The sequence shown here is derived from an EMBL/GenBank/DDBJ whole genome shotgun (WGS) entry which is preliminary data.</text>
</comment>
<accession>A0A1F6FRH3</accession>
<reference evidence="2 3" key="1">
    <citation type="journal article" date="2016" name="Nat. Commun.">
        <title>Thousands of microbial genomes shed light on interconnected biogeochemical processes in an aquifer system.</title>
        <authorList>
            <person name="Anantharaman K."/>
            <person name="Brown C.T."/>
            <person name="Hug L.A."/>
            <person name="Sharon I."/>
            <person name="Castelle C.J."/>
            <person name="Probst A.J."/>
            <person name="Thomas B.C."/>
            <person name="Singh A."/>
            <person name="Wilkins M.J."/>
            <person name="Karaoz U."/>
            <person name="Brodie E.L."/>
            <person name="Williams K.H."/>
            <person name="Hubbard S.S."/>
            <person name="Banfield J.F."/>
        </authorList>
    </citation>
    <scope>NUCLEOTIDE SEQUENCE [LARGE SCALE GENOMIC DNA]</scope>
</reference>
<organism evidence="2 3">
    <name type="scientific">Candidatus Kaiserbacteria bacterium RIFOXYD1_FULL_42_15</name>
    <dbReference type="NCBI Taxonomy" id="1798532"/>
    <lineage>
        <taxon>Bacteria</taxon>
        <taxon>Candidatus Kaiseribacteriota</taxon>
    </lineage>
</organism>
<proteinExistence type="predicted"/>
<dbReference type="InterPro" id="IPR048923">
    <property type="entry name" value="RE_NgoFVII_C"/>
</dbReference>
<gene>
    <name evidence="2" type="ORF">A2592_01300</name>
</gene>
<evidence type="ECO:0000259" key="1">
    <source>
        <dbReference type="Pfam" id="PF20731"/>
    </source>
</evidence>
<sequence>MFYQNQSELQRGNYEDYLKTVGSLSNLFSDSTVPYLYYRLAEKVFCKAFEADDLSRSDVAIDAKKGELGIGLKTFLLGNAKSFQKVAEFNADRHLYDKLQSLEKVKKISELRNERVGFAERSHGLLSSIYHCVVRKEGKFVLYEEKMDYVNLKKIKITKETKSSIHFSDGKNQYSFSLSKSTLLKKFNVKDISYEFTVNIFKDPLEEIQKLVKKAKLNKPQKIYKNTVFLPLYGRNQEVFSHSGLNQWNAMGRKRHLNETYIPVPALVHKIKPNFFPSRDTIFSLKFPDGTVMKAKICQQGGKALMSDPNKDLGEWILRKVLQLPEGVILTYKKLEEIGIDSVRIDKINKNNFEINFSALNSYEKWIEQIDL</sequence>
<dbReference type="Pfam" id="PF20731">
    <property type="entry name" value="RE_NgoFVII_C"/>
    <property type="match status" value="1"/>
</dbReference>
<evidence type="ECO:0000313" key="2">
    <source>
        <dbReference type="EMBL" id="OGG88458.1"/>
    </source>
</evidence>
<protein>
    <recommendedName>
        <fullName evidence="1">Restriction endonuclease type II NgoFVII C-terminal B3-like DNA-binding domain-containing protein</fullName>
    </recommendedName>
</protein>
<dbReference type="AlphaFoldDB" id="A0A1F6FRH3"/>
<feature type="domain" description="Restriction endonuclease type II NgoFVII C-terminal B3-like DNA-binding" evidence="1">
    <location>
        <begin position="228"/>
        <end position="348"/>
    </location>
</feature>
<name>A0A1F6FRH3_9BACT</name>